<evidence type="ECO:0000256" key="1">
    <source>
        <dbReference type="ARBA" id="ARBA00012771"/>
    </source>
</evidence>
<evidence type="ECO:0000256" key="5">
    <source>
        <dbReference type="ARBA" id="ARBA00048391"/>
    </source>
</evidence>
<name>A0ABY6FYG2_9MICO</name>
<protein>
    <recommendedName>
        <fullName evidence="1">peptide chain release factor N(5)-glutamine methyltransferase</fullName>
        <ecNumber evidence="1">2.1.1.297</ecNumber>
    </recommendedName>
</protein>
<dbReference type="PROSITE" id="PS00092">
    <property type="entry name" value="N6_MTASE"/>
    <property type="match status" value="1"/>
</dbReference>
<dbReference type="GO" id="GO:0102559">
    <property type="term" value="F:peptide chain release factor N(5)-glutamine methyltransferase activity"/>
    <property type="evidence" value="ECO:0007669"/>
    <property type="project" value="UniProtKB-EC"/>
</dbReference>
<sequence length="307" mass="32313">MTATGEGAVRLRLRTALATTTGRLAGAGIVSASVDARALLSRAARTSGPLVLLDELPEDFEAELEALTARRERREPLQLILGTAPFRHRELRVRPGVFIPRPETEVAIDVLLAHAARCRVRRVVDLCTGSGALAVAVVDELPRVDVVAVELDGAAAELAAENLAAAARPGAPGKATVRRADVTDPAALADLRDIDAVLSNPPYIPPDAVPREIEVTAWDPAAALYGGGADGLEVPRAVIARAAEMLASGGLFVMEHADSQGAAARALAEGHGAFEDVRTVRDLAGRDRFLVARRRPVPRSTAAEVRN</sequence>
<dbReference type="EC" id="2.1.1.297" evidence="1"/>
<dbReference type="InterPro" id="IPR029063">
    <property type="entry name" value="SAM-dependent_MTases_sf"/>
</dbReference>
<evidence type="ECO:0000256" key="4">
    <source>
        <dbReference type="ARBA" id="ARBA00022691"/>
    </source>
</evidence>
<dbReference type="InterPro" id="IPR019874">
    <property type="entry name" value="RF_methyltr_PrmC"/>
</dbReference>
<dbReference type="CDD" id="cd02440">
    <property type="entry name" value="AdoMet_MTases"/>
    <property type="match status" value="1"/>
</dbReference>
<dbReference type="InterPro" id="IPR040758">
    <property type="entry name" value="PrmC_N"/>
</dbReference>
<evidence type="ECO:0000259" key="7">
    <source>
        <dbReference type="Pfam" id="PF17827"/>
    </source>
</evidence>
<evidence type="ECO:0000313" key="9">
    <source>
        <dbReference type="Proteomes" id="UP001164305"/>
    </source>
</evidence>
<proteinExistence type="predicted"/>
<reference evidence="8" key="1">
    <citation type="submission" date="2022-10" db="EMBL/GenBank/DDBJ databases">
        <title>Whole-Genome Sequencing of Brachybacterium huguangmaarense BRM-3, Isolated from Betula schmidtii.</title>
        <authorList>
            <person name="Haam D."/>
        </authorList>
    </citation>
    <scope>NUCLEOTIDE SEQUENCE</scope>
    <source>
        <strain evidence="8">BRM-3</strain>
    </source>
</reference>
<dbReference type="Pfam" id="PF05175">
    <property type="entry name" value="MTS"/>
    <property type="match status" value="1"/>
</dbReference>
<dbReference type="InterPro" id="IPR002052">
    <property type="entry name" value="DNA_methylase_N6_adenine_CS"/>
</dbReference>
<dbReference type="InterPro" id="IPR050320">
    <property type="entry name" value="N5-glutamine_MTase"/>
</dbReference>
<keyword evidence="9" id="KW-1185">Reference proteome</keyword>
<dbReference type="RefSeq" id="WP_263593181.1">
    <property type="nucleotide sequence ID" value="NZ_CP107020.1"/>
</dbReference>
<dbReference type="InterPro" id="IPR007848">
    <property type="entry name" value="Small_mtfrase_dom"/>
</dbReference>
<dbReference type="Gene3D" id="3.40.50.150">
    <property type="entry name" value="Vaccinia Virus protein VP39"/>
    <property type="match status" value="1"/>
</dbReference>
<feature type="domain" description="Methyltransferase small" evidence="6">
    <location>
        <begin position="92"/>
        <end position="204"/>
    </location>
</feature>
<keyword evidence="4" id="KW-0949">S-adenosyl-L-methionine</keyword>
<dbReference type="GO" id="GO:0032259">
    <property type="term" value="P:methylation"/>
    <property type="evidence" value="ECO:0007669"/>
    <property type="project" value="UniProtKB-KW"/>
</dbReference>
<evidence type="ECO:0000256" key="2">
    <source>
        <dbReference type="ARBA" id="ARBA00022603"/>
    </source>
</evidence>
<evidence type="ECO:0000259" key="6">
    <source>
        <dbReference type="Pfam" id="PF05175"/>
    </source>
</evidence>
<dbReference type="NCBIfam" id="TIGR00536">
    <property type="entry name" value="hemK_fam"/>
    <property type="match status" value="1"/>
</dbReference>
<evidence type="ECO:0000256" key="3">
    <source>
        <dbReference type="ARBA" id="ARBA00022679"/>
    </source>
</evidence>
<keyword evidence="3 8" id="KW-0808">Transferase</keyword>
<dbReference type="EMBL" id="CP107020">
    <property type="protein sequence ID" value="UYG15968.1"/>
    <property type="molecule type" value="Genomic_DNA"/>
</dbReference>
<dbReference type="PANTHER" id="PTHR18895:SF74">
    <property type="entry name" value="MTRF1L RELEASE FACTOR GLUTAMINE METHYLTRANSFERASE"/>
    <property type="match status" value="1"/>
</dbReference>
<dbReference type="Gene3D" id="1.10.8.10">
    <property type="entry name" value="DNA helicase RuvA subunit, C-terminal domain"/>
    <property type="match status" value="1"/>
</dbReference>
<dbReference type="SUPFAM" id="SSF53335">
    <property type="entry name" value="S-adenosyl-L-methionine-dependent methyltransferases"/>
    <property type="match status" value="1"/>
</dbReference>
<dbReference type="InterPro" id="IPR004556">
    <property type="entry name" value="HemK-like"/>
</dbReference>
<dbReference type="Proteomes" id="UP001164305">
    <property type="component" value="Chromosome"/>
</dbReference>
<dbReference type="PANTHER" id="PTHR18895">
    <property type="entry name" value="HEMK METHYLTRANSFERASE"/>
    <property type="match status" value="1"/>
</dbReference>
<dbReference type="NCBIfam" id="TIGR03534">
    <property type="entry name" value="RF_mod_PrmC"/>
    <property type="match status" value="1"/>
</dbReference>
<gene>
    <name evidence="8" type="primary">prmC</name>
    <name evidence="8" type="ORF">BRM3_10020</name>
</gene>
<comment type="catalytic activity">
    <reaction evidence="5">
        <text>L-glutaminyl-[peptide chain release factor] + S-adenosyl-L-methionine = N(5)-methyl-L-glutaminyl-[peptide chain release factor] + S-adenosyl-L-homocysteine + H(+)</text>
        <dbReference type="Rhea" id="RHEA:42896"/>
        <dbReference type="Rhea" id="RHEA-COMP:10271"/>
        <dbReference type="Rhea" id="RHEA-COMP:10272"/>
        <dbReference type="ChEBI" id="CHEBI:15378"/>
        <dbReference type="ChEBI" id="CHEBI:30011"/>
        <dbReference type="ChEBI" id="CHEBI:57856"/>
        <dbReference type="ChEBI" id="CHEBI:59789"/>
        <dbReference type="ChEBI" id="CHEBI:61891"/>
        <dbReference type="EC" id="2.1.1.297"/>
    </reaction>
</comment>
<organism evidence="8 9">
    <name type="scientific">Brachybacterium huguangmaarense</name>
    <dbReference type="NCBI Taxonomy" id="1652028"/>
    <lineage>
        <taxon>Bacteria</taxon>
        <taxon>Bacillati</taxon>
        <taxon>Actinomycetota</taxon>
        <taxon>Actinomycetes</taxon>
        <taxon>Micrococcales</taxon>
        <taxon>Dermabacteraceae</taxon>
        <taxon>Brachybacterium</taxon>
    </lineage>
</organism>
<dbReference type="Pfam" id="PF17827">
    <property type="entry name" value="PrmC_N"/>
    <property type="match status" value="1"/>
</dbReference>
<accession>A0ABY6FYG2</accession>
<evidence type="ECO:0000313" key="8">
    <source>
        <dbReference type="EMBL" id="UYG15968.1"/>
    </source>
</evidence>
<feature type="domain" description="Release factor glutamine methyltransferase N-terminal" evidence="7">
    <location>
        <begin position="16"/>
        <end position="82"/>
    </location>
</feature>
<keyword evidence="2 8" id="KW-0489">Methyltransferase</keyword>